<gene>
    <name evidence="6" type="ORF">ACFQ4B_03360</name>
</gene>
<dbReference type="InterPro" id="IPR018060">
    <property type="entry name" value="HTH_AraC"/>
</dbReference>
<evidence type="ECO:0000259" key="5">
    <source>
        <dbReference type="PROSITE" id="PS01124"/>
    </source>
</evidence>
<keyword evidence="3" id="KW-0804">Transcription</keyword>
<feature type="domain" description="HTH araC/xylS-type" evidence="5">
    <location>
        <begin position="639"/>
        <end position="738"/>
    </location>
</feature>
<dbReference type="RefSeq" id="WP_345591574.1">
    <property type="nucleotide sequence ID" value="NZ_BAABJG010000027.1"/>
</dbReference>
<keyword evidence="2" id="KW-0238">DNA-binding</keyword>
<comment type="caution">
    <text evidence="6">The sequence shown here is derived from an EMBL/GenBank/DDBJ whole genome shotgun (WGS) entry which is preliminary data.</text>
</comment>
<evidence type="ECO:0000256" key="2">
    <source>
        <dbReference type="ARBA" id="ARBA00023125"/>
    </source>
</evidence>
<dbReference type="Proteomes" id="UP001597180">
    <property type="component" value="Unassembled WGS sequence"/>
</dbReference>
<sequence>MLRLRPEKTYLRNVLNMGILFTVIILIFSYLLRQQYAKQAYDDINHLMEIKTDSLSQGFEYQLDHLRSYALSMYQDPDIFNWLMSDLNDPLAAASSFKSVSKFMSLQSYIGTTYLVNTKTQRVIDSKEGIHTFAEFSDQKMLARISSQPPMTLRFFDHTLGDESFLALIVPANRSQIASQGYLVILLNKSLLETYLLQNLNDPATGIVITDSEQNVILGSSGAFREKQMLRQNSANHQFVVEGNVFLIHSHAFKLEDWTLYSTVRLKDISGKIDRIQMEILGMCLFLLLLLSGLTYWNSRHHFLPFSQLASQIRQTVATAVSVPEPSRNTEFAIIKSGLDHMVKTVEEMNHIIRNHQEVVKNEFLRQWLLQGTYHESFLENKNMQLLLFPELYLAVLRINRFKSFSDRYSYPSRKLLLYAMGNITSEVMGRHGFAIENVDVGSDHLVVFIGGGKQERTPLQALNEAREEIGRWLQIRATAALSGRTPKDGNMRILYDRIYDLTLLGFFNEKDSVYVEEDMPDYWPKPQSGLDEKLVQELIQAVRKSRKDQVQELLDAIFAELHHLSYAECQFQLKLLFFYIFKAFNKVMLDQELGGVDLLRRFDTLADVKEWICQQLAGIIDSINIKHSNSNRKEELAAEIFDYVKQHLQDPMLSLEGIADYLMLSVSYVRLVFKETYLITLSDFIHQERLEQAKQLLVSTDWPVLHIAERSGFQSKTTFFTSFKKYTGLTPNQYREQKSE</sequence>
<reference evidence="7" key="1">
    <citation type="journal article" date="2019" name="Int. J. Syst. Evol. Microbiol.">
        <title>The Global Catalogue of Microorganisms (GCM) 10K type strain sequencing project: providing services to taxonomists for standard genome sequencing and annotation.</title>
        <authorList>
            <consortium name="The Broad Institute Genomics Platform"/>
            <consortium name="The Broad Institute Genome Sequencing Center for Infectious Disease"/>
            <person name="Wu L."/>
            <person name="Ma J."/>
        </authorList>
    </citation>
    <scope>NUCLEOTIDE SEQUENCE [LARGE SCALE GENOMIC DNA]</scope>
    <source>
        <strain evidence="7">CCUG 53270</strain>
    </source>
</reference>
<protein>
    <submittedName>
        <fullName evidence="6">Helix-turn-helix domain-containing protein</fullName>
    </submittedName>
</protein>
<dbReference type="InterPro" id="IPR009057">
    <property type="entry name" value="Homeodomain-like_sf"/>
</dbReference>
<dbReference type="EMBL" id="JBHTLU010000007">
    <property type="protein sequence ID" value="MFD1219148.1"/>
    <property type="molecule type" value="Genomic_DNA"/>
</dbReference>
<name>A0ABW3UEN1_9BACL</name>
<evidence type="ECO:0000256" key="3">
    <source>
        <dbReference type="ARBA" id="ARBA00023163"/>
    </source>
</evidence>
<dbReference type="PANTHER" id="PTHR43280">
    <property type="entry name" value="ARAC-FAMILY TRANSCRIPTIONAL REGULATOR"/>
    <property type="match status" value="1"/>
</dbReference>
<keyword evidence="1" id="KW-0805">Transcription regulation</keyword>
<dbReference type="PRINTS" id="PR00032">
    <property type="entry name" value="HTHARAC"/>
</dbReference>
<organism evidence="6 7">
    <name type="scientific">Paenibacillus vulneris</name>
    <dbReference type="NCBI Taxonomy" id="1133364"/>
    <lineage>
        <taxon>Bacteria</taxon>
        <taxon>Bacillati</taxon>
        <taxon>Bacillota</taxon>
        <taxon>Bacilli</taxon>
        <taxon>Bacillales</taxon>
        <taxon>Paenibacillaceae</taxon>
        <taxon>Paenibacillus</taxon>
    </lineage>
</organism>
<evidence type="ECO:0000313" key="6">
    <source>
        <dbReference type="EMBL" id="MFD1219148.1"/>
    </source>
</evidence>
<evidence type="ECO:0000256" key="1">
    <source>
        <dbReference type="ARBA" id="ARBA00023015"/>
    </source>
</evidence>
<dbReference type="PROSITE" id="PS01124">
    <property type="entry name" value="HTH_ARAC_FAMILY_2"/>
    <property type="match status" value="1"/>
</dbReference>
<evidence type="ECO:0000313" key="7">
    <source>
        <dbReference type="Proteomes" id="UP001597180"/>
    </source>
</evidence>
<accession>A0ABW3UEN1</accession>
<dbReference type="Pfam" id="PF12833">
    <property type="entry name" value="HTH_18"/>
    <property type="match status" value="1"/>
</dbReference>
<proteinExistence type="predicted"/>
<dbReference type="InterPro" id="IPR020449">
    <property type="entry name" value="Tscrpt_reg_AraC-type_HTH"/>
</dbReference>
<dbReference type="SMART" id="SM00342">
    <property type="entry name" value="HTH_ARAC"/>
    <property type="match status" value="1"/>
</dbReference>
<dbReference type="SUPFAM" id="SSF46689">
    <property type="entry name" value="Homeodomain-like"/>
    <property type="match status" value="1"/>
</dbReference>
<keyword evidence="4" id="KW-0472">Membrane</keyword>
<feature type="transmembrane region" description="Helical" evidence="4">
    <location>
        <begin position="14"/>
        <end position="32"/>
    </location>
</feature>
<dbReference type="PANTHER" id="PTHR43280:SF2">
    <property type="entry name" value="HTH-TYPE TRANSCRIPTIONAL REGULATOR EXSA"/>
    <property type="match status" value="1"/>
</dbReference>
<feature type="transmembrane region" description="Helical" evidence="4">
    <location>
        <begin position="280"/>
        <end position="297"/>
    </location>
</feature>
<keyword evidence="4" id="KW-0812">Transmembrane</keyword>
<keyword evidence="7" id="KW-1185">Reference proteome</keyword>
<dbReference type="Gene3D" id="1.10.10.60">
    <property type="entry name" value="Homeodomain-like"/>
    <property type="match status" value="2"/>
</dbReference>
<keyword evidence="4" id="KW-1133">Transmembrane helix</keyword>
<evidence type="ECO:0000256" key="4">
    <source>
        <dbReference type="SAM" id="Phobius"/>
    </source>
</evidence>